<keyword evidence="2" id="KW-1185">Reference proteome</keyword>
<dbReference type="Proteomes" id="UP000269669">
    <property type="component" value="Unassembled WGS sequence"/>
</dbReference>
<evidence type="ECO:0000313" key="2">
    <source>
        <dbReference type="Proteomes" id="UP000269669"/>
    </source>
</evidence>
<comment type="caution">
    <text evidence="1">The sequence shown here is derived from an EMBL/GenBank/DDBJ whole genome shotgun (WGS) entry which is preliminary data.</text>
</comment>
<protein>
    <submittedName>
        <fullName evidence="1">Uncharacterized protein</fullName>
    </submittedName>
</protein>
<accession>A0A3R9Q805</accession>
<gene>
    <name evidence="1" type="ORF">EDE15_0336</name>
</gene>
<proteinExistence type="predicted"/>
<dbReference type="EMBL" id="RSDW01000001">
    <property type="protein sequence ID" value="RSL14868.1"/>
    <property type="molecule type" value="Genomic_DNA"/>
</dbReference>
<name>A0A3R9Q805_9BACT</name>
<sequence length="60" mass="6597">MVPTKALREGRLWFCALGSGERKTGLKPRAEIADFGILVLYIPTIGAKVFKVKDMSPDFG</sequence>
<reference evidence="1 2" key="1">
    <citation type="submission" date="2018-12" db="EMBL/GenBank/DDBJ databases">
        <title>Sequencing of bacterial isolates from soil warming experiment in Harvard Forest, Massachusetts, USA.</title>
        <authorList>
            <person name="Deangelis K."/>
        </authorList>
    </citation>
    <scope>NUCLEOTIDE SEQUENCE [LARGE SCALE GENOMIC DNA]</scope>
    <source>
        <strain evidence="1 2">EB153</strain>
    </source>
</reference>
<organism evidence="1 2">
    <name type="scientific">Edaphobacter aggregans</name>
    <dbReference type="NCBI Taxonomy" id="570835"/>
    <lineage>
        <taxon>Bacteria</taxon>
        <taxon>Pseudomonadati</taxon>
        <taxon>Acidobacteriota</taxon>
        <taxon>Terriglobia</taxon>
        <taxon>Terriglobales</taxon>
        <taxon>Acidobacteriaceae</taxon>
        <taxon>Edaphobacter</taxon>
    </lineage>
</organism>
<dbReference type="AlphaFoldDB" id="A0A3R9Q805"/>
<evidence type="ECO:0000313" key="1">
    <source>
        <dbReference type="EMBL" id="RSL14868.1"/>
    </source>
</evidence>